<dbReference type="PANTHER" id="PTHR36508">
    <property type="entry name" value="PROTEIN SLYX"/>
    <property type="match status" value="1"/>
</dbReference>
<keyword evidence="2" id="KW-0175">Coiled coil</keyword>
<dbReference type="InterPro" id="IPR007236">
    <property type="entry name" value="SlyX"/>
</dbReference>
<dbReference type="EMBL" id="NVWI01000007">
    <property type="protein sequence ID" value="PCJ40935.1"/>
    <property type="molecule type" value="Genomic_DNA"/>
</dbReference>
<sequence>MQDEIIELQSKLAFQEQSLTELNNALVSQQQQIDRLQLQLKLYEDKLVDIEGIDSLISGQGQDEKPPHY</sequence>
<name>A0A2A5CBK3_9GAMM</name>
<comment type="similarity">
    <text evidence="1">Belongs to the SlyX family.</text>
</comment>
<dbReference type="Proteomes" id="UP000228987">
    <property type="component" value="Unassembled WGS sequence"/>
</dbReference>
<evidence type="ECO:0000256" key="1">
    <source>
        <dbReference type="HAMAP-Rule" id="MF_00715"/>
    </source>
</evidence>
<evidence type="ECO:0000313" key="3">
    <source>
        <dbReference type="EMBL" id="PCJ40935.1"/>
    </source>
</evidence>
<dbReference type="HAMAP" id="MF_00715">
    <property type="entry name" value="SlyX"/>
    <property type="match status" value="1"/>
</dbReference>
<proteinExistence type="inferred from homology"/>
<dbReference type="AlphaFoldDB" id="A0A2A5CBK3"/>
<evidence type="ECO:0000313" key="4">
    <source>
        <dbReference type="Proteomes" id="UP000228987"/>
    </source>
</evidence>
<evidence type="ECO:0000256" key="2">
    <source>
        <dbReference type="SAM" id="Coils"/>
    </source>
</evidence>
<gene>
    <name evidence="1" type="primary">slyX</name>
    <name evidence="3" type="ORF">COA71_10065</name>
</gene>
<organism evidence="3 4">
    <name type="scientific">SAR86 cluster bacterium</name>
    <dbReference type="NCBI Taxonomy" id="2030880"/>
    <lineage>
        <taxon>Bacteria</taxon>
        <taxon>Pseudomonadati</taxon>
        <taxon>Pseudomonadota</taxon>
        <taxon>Gammaproteobacteria</taxon>
        <taxon>SAR86 cluster</taxon>
    </lineage>
</organism>
<comment type="caution">
    <text evidence="3">The sequence shown here is derived from an EMBL/GenBank/DDBJ whole genome shotgun (WGS) entry which is preliminary data.</text>
</comment>
<reference evidence="4" key="1">
    <citation type="submission" date="2017-08" db="EMBL/GenBank/DDBJ databases">
        <title>A dynamic microbial community with high functional redundancy inhabits the cold, oxic subseafloor aquifer.</title>
        <authorList>
            <person name="Tully B.J."/>
            <person name="Wheat C.G."/>
            <person name="Glazer B.T."/>
            <person name="Huber J.A."/>
        </authorList>
    </citation>
    <scope>NUCLEOTIDE SEQUENCE [LARGE SCALE GENOMIC DNA]</scope>
</reference>
<dbReference type="Pfam" id="PF04102">
    <property type="entry name" value="SlyX"/>
    <property type="match status" value="1"/>
</dbReference>
<accession>A0A2A5CBK3</accession>
<feature type="coiled-coil region" evidence="2">
    <location>
        <begin position="5"/>
        <end position="53"/>
    </location>
</feature>
<dbReference type="PANTHER" id="PTHR36508:SF1">
    <property type="entry name" value="PROTEIN SLYX"/>
    <property type="match status" value="1"/>
</dbReference>
<protein>
    <recommendedName>
        <fullName evidence="1">Protein SlyX homolog</fullName>
    </recommendedName>
</protein>
<dbReference type="Gene3D" id="1.20.5.300">
    <property type="match status" value="1"/>
</dbReference>